<name>A0ABT1CV97_9HYPH</name>
<keyword evidence="2" id="KW-1185">Reference proteome</keyword>
<dbReference type="RefSeq" id="WP_252916816.1">
    <property type="nucleotide sequence ID" value="NZ_JAAAML010000003.1"/>
</dbReference>
<sequence length="112" mass="12454">MSGEKTVRLSRRYEAHGRAFDSLTFREPKMADFEAIGEIAEYQPAPEGGMLIINHDDRVWRYRDRLLKRGDDLPSAADLGDLDLADAIAVKEAISGFFTQARAKPSATLPTS</sequence>
<protein>
    <submittedName>
        <fullName evidence="1">Uncharacterized protein</fullName>
    </submittedName>
</protein>
<proteinExistence type="predicted"/>
<accession>A0ABT1CV97</accession>
<comment type="caution">
    <text evidence="1">The sequence shown here is derived from an EMBL/GenBank/DDBJ whole genome shotgun (WGS) entry which is preliminary data.</text>
</comment>
<organism evidence="1 2">
    <name type="scientific">Hoeflea alexandrii</name>
    <dbReference type="NCBI Taxonomy" id="288436"/>
    <lineage>
        <taxon>Bacteria</taxon>
        <taxon>Pseudomonadati</taxon>
        <taxon>Pseudomonadota</taxon>
        <taxon>Alphaproteobacteria</taxon>
        <taxon>Hyphomicrobiales</taxon>
        <taxon>Rhizobiaceae</taxon>
        <taxon>Hoeflea</taxon>
    </lineage>
</organism>
<dbReference type="EMBL" id="JAAAML010000003">
    <property type="protein sequence ID" value="MCO6410099.1"/>
    <property type="molecule type" value="Genomic_DNA"/>
</dbReference>
<evidence type="ECO:0000313" key="2">
    <source>
        <dbReference type="Proteomes" id="UP001320715"/>
    </source>
</evidence>
<dbReference type="Proteomes" id="UP001320715">
    <property type="component" value="Unassembled WGS sequence"/>
</dbReference>
<reference evidence="1 2" key="1">
    <citation type="submission" date="2020-01" db="EMBL/GenBank/DDBJ databases">
        <title>Genomes of bacteria type strains.</title>
        <authorList>
            <person name="Chen J."/>
            <person name="Zhu S."/>
            <person name="Yang J."/>
        </authorList>
    </citation>
    <scope>NUCLEOTIDE SEQUENCE [LARGE SCALE GENOMIC DNA]</scope>
    <source>
        <strain evidence="1 2">DSM 16655</strain>
    </source>
</reference>
<gene>
    <name evidence="1" type="ORF">GTW23_18090</name>
</gene>
<evidence type="ECO:0000313" key="1">
    <source>
        <dbReference type="EMBL" id="MCO6410099.1"/>
    </source>
</evidence>